<dbReference type="AlphaFoldDB" id="A0AAJ0U795"/>
<sequence length="106" mass="11737">MFDGVLERFAERAPASVMVRGLLERLLNAERLERWFESASGAQSTRPILFSSLVGLMLQVICRVQANVNAAYREASIAASIAAVCNSSRGTSSRGWRCRPRKCWCA</sequence>
<name>A0AAJ0U795_9GAMM</name>
<dbReference type="EMBL" id="NRSJ01000046">
    <property type="protein sequence ID" value="MBK1706635.1"/>
    <property type="molecule type" value="Genomic_DNA"/>
</dbReference>
<proteinExistence type="predicted"/>
<evidence type="ECO:0000313" key="2">
    <source>
        <dbReference type="Proteomes" id="UP001296776"/>
    </source>
</evidence>
<dbReference type="Proteomes" id="UP001296776">
    <property type="component" value="Unassembled WGS sequence"/>
</dbReference>
<evidence type="ECO:0000313" key="1">
    <source>
        <dbReference type="EMBL" id="MBK1706635.1"/>
    </source>
</evidence>
<accession>A0AAJ0U795</accession>
<organism evidence="1 2">
    <name type="scientific">Halochromatium glycolicum</name>
    <dbReference type="NCBI Taxonomy" id="85075"/>
    <lineage>
        <taxon>Bacteria</taxon>
        <taxon>Pseudomonadati</taxon>
        <taxon>Pseudomonadota</taxon>
        <taxon>Gammaproteobacteria</taxon>
        <taxon>Chromatiales</taxon>
        <taxon>Chromatiaceae</taxon>
        <taxon>Halochromatium</taxon>
    </lineage>
</organism>
<dbReference type="RefSeq" id="WP_200348099.1">
    <property type="nucleotide sequence ID" value="NZ_NRSJ01000046.1"/>
</dbReference>
<reference evidence="1" key="1">
    <citation type="submission" date="2017-08" db="EMBL/GenBank/DDBJ databases">
        <authorList>
            <person name="Imhoff J.F."/>
            <person name="Rahn T."/>
            <person name="Kuenzel S."/>
            <person name="Neulinger S.C."/>
        </authorList>
    </citation>
    <scope>NUCLEOTIDE SEQUENCE</scope>
    <source>
        <strain evidence="1">DSM 11080</strain>
    </source>
</reference>
<keyword evidence="2" id="KW-1185">Reference proteome</keyword>
<reference evidence="1" key="2">
    <citation type="journal article" date="2020" name="Microorganisms">
        <title>Osmotic Adaptation and Compatible Solute Biosynthesis of Phototrophic Bacteria as Revealed from Genome Analyses.</title>
        <authorList>
            <person name="Imhoff J.F."/>
            <person name="Rahn T."/>
            <person name="Kunzel S."/>
            <person name="Keller A."/>
            <person name="Neulinger S.C."/>
        </authorList>
    </citation>
    <scope>NUCLEOTIDE SEQUENCE</scope>
    <source>
        <strain evidence="1">DSM 11080</strain>
    </source>
</reference>
<gene>
    <name evidence="1" type="ORF">CKO40_19320</name>
</gene>
<comment type="caution">
    <text evidence="1">The sequence shown here is derived from an EMBL/GenBank/DDBJ whole genome shotgun (WGS) entry which is preliminary data.</text>
</comment>
<protein>
    <submittedName>
        <fullName evidence="1">Uncharacterized protein</fullName>
    </submittedName>
</protein>